<name>A0A0K8P558_PISS1</name>
<dbReference type="CDD" id="cd07572">
    <property type="entry name" value="nit"/>
    <property type="match status" value="1"/>
</dbReference>
<feature type="domain" description="CN hydrolase" evidence="3">
    <location>
        <begin position="1"/>
        <end position="264"/>
    </location>
</feature>
<dbReference type="EMBL" id="BBYR01000058">
    <property type="protein sequence ID" value="GAP37777.1"/>
    <property type="molecule type" value="Genomic_DNA"/>
</dbReference>
<dbReference type="AlphaFoldDB" id="A0A0K8P558"/>
<dbReference type="SUPFAM" id="SSF56317">
    <property type="entry name" value="Carbon-nitrogen hydrolase"/>
    <property type="match status" value="1"/>
</dbReference>
<keyword evidence="5" id="KW-1185">Reference proteome</keyword>
<comment type="caution">
    <text evidence="4">The sequence shown here is derived from an EMBL/GenBank/DDBJ whole genome shotgun (WGS) entry which is preliminary data.</text>
</comment>
<evidence type="ECO:0000313" key="4">
    <source>
        <dbReference type="EMBL" id="GAP37777.1"/>
    </source>
</evidence>
<dbReference type="PROSITE" id="PS01227">
    <property type="entry name" value="UPF0012"/>
    <property type="match status" value="1"/>
</dbReference>
<organism evidence="4 5">
    <name type="scientific">Piscinibacter sakaiensis</name>
    <name type="common">Ideonella sakaiensis</name>
    <dbReference type="NCBI Taxonomy" id="1547922"/>
    <lineage>
        <taxon>Bacteria</taxon>
        <taxon>Pseudomonadati</taxon>
        <taxon>Pseudomonadota</taxon>
        <taxon>Betaproteobacteria</taxon>
        <taxon>Burkholderiales</taxon>
        <taxon>Sphaerotilaceae</taxon>
        <taxon>Piscinibacter</taxon>
    </lineage>
</organism>
<evidence type="ECO:0000256" key="2">
    <source>
        <dbReference type="ARBA" id="ARBA00022801"/>
    </source>
</evidence>
<evidence type="ECO:0000313" key="5">
    <source>
        <dbReference type="Proteomes" id="UP000037660"/>
    </source>
</evidence>
<dbReference type="Proteomes" id="UP000037660">
    <property type="component" value="Unassembled WGS sequence"/>
</dbReference>
<dbReference type="Pfam" id="PF00795">
    <property type="entry name" value="CN_hydrolase"/>
    <property type="match status" value="1"/>
</dbReference>
<accession>A0A0K8P558</accession>
<dbReference type="PANTHER" id="PTHR23088">
    <property type="entry name" value="NITRILASE-RELATED"/>
    <property type="match status" value="1"/>
</dbReference>
<dbReference type="InterPro" id="IPR045254">
    <property type="entry name" value="Nit1/2_C-N_Hydrolase"/>
</dbReference>
<evidence type="ECO:0000256" key="1">
    <source>
        <dbReference type="ARBA" id="ARBA00010613"/>
    </source>
</evidence>
<dbReference type="RefSeq" id="WP_054021691.1">
    <property type="nucleotide sequence ID" value="NZ_BBYR01000058.1"/>
</dbReference>
<dbReference type="Gene3D" id="3.60.110.10">
    <property type="entry name" value="Carbon-nitrogen hydrolase"/>
    <property type="match status" value="1"/>
</dbReference>
<reference evidence="5" key="1">
    <citation type="submission" date="2015-07" db="EMBL/GenBank/DDBJ databases">
        <title>Discovery of a poly(ethylene terephthalate assimilation.</title>
        <authorList>
            <person name="Yoshida S."/>
            <person name="Hiraga K."/>
            <person name="Takehana T."/>
            <person name="Taniguchi I."/>
            <person name="Yamaji H."/>
            <person name="Maeda Y."/>
            <person name="Toyohara K."/>
            <person name="Miyamoto K."/>
            <person name="Kimura Y."/>
            <person name="Oda K."/>
        </authorList>
    </citation>
    <scope>NUCLEOTIDE SEQUENCE [LARGE SCALE GENOMIC DNA]</scope>
    <source>
        <strain evidence="5">NBRC 110686 / TISTR 2288 / 201-F6</strain>
    </source>
</reference>
<evidence type="ECO:0000259" key="3">
    <source>
        <dbReference type="PROSITE" id="PS50263"/>
    </source>
</evidence>
<dbReference type="OrthoDB" id="9811121at2"/>
<comment type="similarity">
    <text evidence="1">Belongs to the carbon-nitrogen hydrolase superfamily. NIT1/NIT2 family.</text>
</comment>
<dbReference type="InterPro" id="IPR001110">
    <property type="entry name" value="UPF0012_CS"/>
</dbReference>
<protein>
    <submittedName>
        <fullName evidence="4">Putative amidohydrolase</fullName>
    </submittedName>
</protein>
<sequence length="289" mass="31063">MKIAALQMVATPRVADNLAAARRLMEAAAADGARLVALPEYFCLMGLRDGDKLAVAEAPGRGPIQEALADAARSLGLWVIGGTLPITCPLAEGEPPRVFNRSLLFAPDGQAVAAYDKMHLFRFRQGDEHYDESRVLRAGDTPVAATLPGLALAPGRDLRVALSVCYDLRFPELYRALGPAGGQPPLDLIAVPAAFTVPTGRAHWELLLRARAVENQCYLIAPAQGGLHESGRRTWGHSLVVDPWGEVLAVRPEGEGVVLAELDAARLADVRARLPALEHVRPIRHAPRD</sequence>
<gene>
    <name evidence="4" type="ORF">ISF6_3722</name>
</gene>
<dbReference type="InterPro" id="IPR003010">
    <property type="entry name" value="C-N_Hydrolase"/>
</dbReference>
<dbReference type="STRING" id="1547922.ISF6_3722"/>
<proteinExistence type="inferred from homology"/>
<keyword evidence="2 4" id="KW-0378">Hydrolase</keyword>
<dbReference type="PROSITE" id="PS50263">
    <property type="entry name" value="CN_HYDROLASE"/>
    <property type="match status" value="1"/>
</dbReference>
<dbReference type="InterPro" id="IPR036526">
    <property type="entry name" value="C-N_Hydrolase_sf"/>
</dbReference>
<dbReference type="GO" id="GO:0016811">
    <property type="term" value="F:hydrolase activity, acting on carbon-nitrogen (but not peptide) bonds, in linear amides"/>
    <property type="evidence" value="ECO:0007669"/>
    <property type="project" value="InterPro"/>
</dbReference>
<dbReference type="PANTHER" id="PTHR23088:SF27">
    <property type="entry name" value="DEAMINATED GLUTATHIONE AMIDASE"/>
    <property type="match status" value="1"/>
</dbReference>
<reference evidence="4 5" key="2">
    <citation type="journal article" date="2016" name="Science">
        <title>A bacterium that degrades and assimilates poly(ethylene terephthalate).</title>
        <authorList>
            <person name="Yoshida S."/>
            <person name="Hiraga K."/>
            <person name="Takehana T."/>
            <person name="Taniguchi I."/>
            <person name="Yamaji H."/>
            <person name="Maeda Y."/>
            <person name="Toyohara K."/>
            <person name="Miyamoto K."/>
            <person name="Kimura Y."/>
            <person name="Oda K."/>
        </authorList>
    </citation>
    <scope>NUCLEOTIDE SEQUENCE [LARGE SCALE GENOMIC DNA]</scope>
    <source>
        <strain evidence="5">NBRC 110686 / TISTR 2288 / 201-F6</strain>
    </source>
</reference>